<dbReference type="AlphaFoldDB" id="A0A537J462"/>
<feature type="domain" description="ABC transmembrane type-1" evidence="8">
    <location>
        <begin position="97"/>
        <end position="298"/>
    </location>
</feature>
<evidence type="ECO:0000259" key="8">
    <source>
        <dbReference type="PROSITE" id="PS50928"/>
    </source>
</evidence>
<protein>
    <submittedName>
        <fullName evidence="9">ABC transporter permease</fullName>
    </submittedName>
</protein>
<dbReference type="SUPFAM" id="SSF161098">
    <property type="entry name" value="MetI-like"/>
    <property type="match status" value="1"/>
</dbReference>
<keyword evidence="3" id="KW-1003">Cell membrane</keyword>
<evidence type="ECO:0000313" key="9">
    <source>
        <dbReference type="EMBL" id="TMI78340.1"/>
    </source>
</evidence>
<gene>
    <name evidence="9" type="ORF">E6H04_12630</name>
</gene>
<evidence type="ECO:0000313" key="10">
    <source>
        <dbReference type="Proteomes" id="UP000320048"/>
    </source>
</evidence>
<evidence type="ECO:0000256" key="3">
    <source>
        <dbReference type="ARBA" id="ARBA00022475"/>
    </source>
</evidence>
<evidence type="ECO:0000256" key="6">
    <source>
        <dbReference type="ARBA" id="ARBA00023136"/>
    </source>
</evidence>
<feature type="transmembrane region" description="Helical" evidence="7">
    <location>
        <begin position="172"/>
        <end position="191"/>
    </location>
</feature>
<accession>A0A537J462</accession>
<keyword evidence="5 7" id="KW-1133">Transmembrane helix</keyword>
<feature type="transmembrane region" description="Helical" evidence="7">
    <location>
        <begin position="12"/>
        <end position="32"/>
    </location>
</feature>
<dbReference type="InterPro" id="IPR000515">
    <property type="entry name" value="MetI-like"/>
</dbReference>
<comment type="caution">
    <text evidence="9">The sequence shown here is derived from an EMBL/GenBank/DDBJ whole genome shotgun (WGS) entry which is preliminary data.</text>
</comment>
<dbReference type="CDD" id="cd06261">
    <property type="entry name" value="TM_PBP2"/>
    <property type="match status" value="1"/>
</dbReference>
<comment type="subcellular location">
    <subcellularLocation>
        <location evidence="1 7">Cell membrane</location>
        <topology evidence="1 7">Multi-pass membrane protein</topology>
    </subcellularLocation>
</comment>
<dbReference type="Pfam" id="PF19300">
    <property type="entry name" value="BPD_transp_1_N"/>
    <property type="match status" value="1"/>
</dbReference>
<sequence>MRGFGAFLSYRLLRTLLALWLVSTVVFVVMRLSGDPVPLLLPPDAPVAEMERVRHDLGLDRPLPVQYAVFAGNVLRGDFGRSIHFRQPAMAVALSYLPATLELGVAAFLIAVVVALPVGVFSAVRRNSPLDHAAMALALIGQSAPTFFLGILFILVFSLWLDLFPTSGRGDWRHLVLPALTLGAFAMASIARITRSAVLEVQHADFVRTARAKGLGEVVVVAKHTLRNAALPILTITGLQFGTLLGGAVVTETVFSWPGMGRLAIQSIYNRDYPVVQSTVFIAAVLFIVINLALDALYGVLDPRTREPRA</sequence>
<evidence type="ECO:0000256" key="2">
    <source>
        <dbReference type="ARBA" id="ARBA00022448"/>
    </source>
</evidence>
<feature type="transmembrane region" description="Helical" evidence="7">
    <location>
        <begin position="233"/>
        <end position="255"/>
    </location>
</feature>
<keyword evidence="6 7" id="KW-0472">Membrane</keyword>
<dbReference type="EMBL" id="VBAO01000383">
    <property type="protein sequence ID" value="TMI78340.1"/>
    <property type="molecule type" value="Genomic_DNA"/>
</dbReference>
<dbReference type="InterPro" id="IPR045621">
    <property type="entry name" value="BPD_transp_1_N"/>
</dbReference>
<keyword evidence="4 7" id="KW-0812">Transmembrane</keyword>
<dbReference type="InterPro" id="IPR035906">
    <property type="entry name" value="MetI-like_sf"/>
</dbReference>
<dbReference type="GO" id="GO:0055085">
    <property type="term" value="P:transmembrane transport"/>
    <property type="evidence" value="ECO:0007669"/>
    <property type="project" value="InterPro"/>
</dbReference>
<evidence type="ECO:0000256" key="5">
    <source>
        <dbReference type="ARBA" id="ARBA00022989"/>
    </source>
</evidence>
<dbReference type="Proteomes" id="UP000320048">
    <property type="component" value="Unassembled WGS sequence"/>
</dbReference>
<comment type="similarity">
    <text evidence="7">Belongs to the binding-protein-dependent transport system permease family.</text>
</comment>
<feature type="transmembrane region" description="Helical" evidence="7">
    <location>
        <begin position="103"/>
        <end position="124"/>
    </location>
</feature>
<dbReference type="PROSITE" id="PS50928">
    <property type="entry name" value="ABC_TM1"/>
    <property type="match status" value="1"/>
</dbReference>
<feature type="transmembrane region" description="Helical" evidence="7">
    <location>
        <begin position="136"/>
        <end position="160"/>
    </location>
</feature>
<feature type="transmembrane region" description="Helical" evidence="7">
    <location>
        <begin position="275"/>
        <end position="301"/>
    </location>
</feature>
<reference evidence="9 10" key="1">
    <citation type="journal article" date="2019" name="Nat. Microbiol.">
        <title>Mediterranean grassland soil C-N compound turnover is dependent on rainfall and depth, and is mediated by genomically divergent microorganisms.</title>
        <authorList>
            <person name="Diamond S."/>
            <person name="Andeer P.F."/>
            <person name="Li Z."/>
            <person name="Crits-Christoph A."/>
            <person name="Burstein D."/>
            <person name="Anantharaman K."/>
            <person name="Lane K.R."/>
            <person name="Thomas B.C."/>
            <person name="Pan C."/>
            <person name="Northen T.R."/>
            <person name="Banfield J.F."/>
        </authorList>
    </citation>
    <scope>NUCLEOTIDE SEQUENCE [LARGE SCALE GENOMIC DNA]</scope>
    <source>
        <strain evidence="9">NP_7</strain>
    </source>
</reference>
<dbReference type="PANTHER" id="PTHR43163">
    <property type="entry name" value="DIPEPTIDE TRANSPORT SYSTEM PERMEASE PROTEIN DPPB-RELATED"/>
    <property type="match status" value="1"/>
</dbReference>
<dbReference type="Pfam" id="PF00528">
    <property type="entry name" value="BPD_transp_1"/>
    <property type="match status" value="1"/>
</dbReference>
<name>A0A537J462_9BACT</name>
<dbReference type="GO" id="GO:0005886">
    <property type="term" value="C:plasma membrane"/>
    <property type="evidence" value="ECO:0007669"/>
    <property type="project" value="UniProtKB-SubCell"/>
</dbReference>
<proteinExistence type="inferred from homology"/>
<evidence type="ECO:0000256" key="4">
    <source>
        <dbReference type="ARBA" id="ARBA00022692"/>
    </source>
</evidence>
<organism evidence="9 10">
    <name type="scientific">Candidatus Segetimicrobium genomatis</name>
    <dbReference type="NCBI Taxonomy" id="2569760"/>
    <lineage>
        <taxon>Bacteria</taxon>
        <taxon>Bacillati</taxon>
        <taxon>Candidatus Sysuimicrobiota</taxon>
        <taxon>Candidatus Sysuimicrobiia</taxon>
        <taxon>Candidatus Sysuimicrobiales</taxon>
        <taxon>Candidatus Segetimicrobiaceae</taxon>
        <taxon>Candidatus Segetimicrobium</taxon>
    </lineage>
</organism>
<dbReference type="PANTHER" id="PTHR43163:SF6">
    <property type="entry name" value="DIPEPTIDE TRANSPORT SYSTEM PERMEASE PROTEIN DPPB-RELATED"/>
    <property type="match status" value="1"/>
</dbReference>
<dbReference type="Gene3D" id="1.10.3720.10">
    <property type="entry name" value="MetI-like"/>
    <property type="match status" value="1"/>
</dbReference>
<evidence type="ECO:0000256" key="7">
    <source>
        <dbReference type="RuleBase" id="RU363032"/>
    </source>
</evidence>
<evidence type="ECO:0000256" key="1">
    <source>
        <dbReference type="ARBA" id="ARBA00004651"/>
    </source>
</evidence>
<keyword evidence="2 7" id="KW-0813">Transport</keyword>